<feature type="domain" description="Stress-response A/B barrel" evidence="1">
    <location>
        <begin position="6"/>
        <end position="102"/>
    </location>
</feature>
<evidence type="ECO:0000313" key="2">
    <source>
        <dbReference type="EMBL" id="TKX22882.1"/>
    </source>
</evidence>
<dbReference type="Proteomes" id="UP000308133">
    <property type="component" value="Unassembled WGS sequence"/>
</dbReference>
<proteinExistence type="predicted"/>
<gene>
    <name evidence="2" type="ORF">C1H76_4917</name>
</gene>
<organism evidence="2 3">
    <name type="scientific">Elsinoe australis</name>
    <dbReference type="NCBI Taxonomy" id="40998"/>
    <lineage>
        <taxon>Eukaryota</taxon>
        <taxon>Fungi</taxon>
        <taxon>Dikarya</taxon>
        <taxon>Ascomycota</taxon>
        <taxon>Pezizomycotina</taxon>
        <taxon>Dothideomycetes</taxon>
        <taxon>Dothideomycetidae</taxon>
        <taxon>Myriangiales</taxon>
        <taxon>Elsinoaceae</taxon>
        <taxon>Elsinoe</taxon>
    </lineage>
</organism>
<sequence>MPSGQVDRVTMFKIPDPKAQEEILSKYKTLQADALKDGKPYIVSAKAGYTENDPRNQGFNIVANTTFASMADFEFYDKDCEAHKVIREFAKSVHQGVMMVYFKSVL</sequence>
<dbReference type="InterPro" id="IPR013097">
    <property type="entry name" value="Dabb"/>
</dbReference>
<evidence type="ECO:0000259" key="1">
    <source>
        <dbReference type="PROSITE" id="PS51502"/>
    </source>
</evidence>
<accession>A0A4V6DU23</accession>
<dbReference type="SMART" id="SM00886">
    <property type="entry name" value="Dabb"/>
    <property type="match status" value="1"/>
</dbReference>
<dbReference type="EMBL" id="PTQR01000060">
    <property type="protein sequence ID" value="TKX22882.1"/>
    <property type="molecule type" value="Genomic_DNA"/>
</dbReference>
<dbReference type="PROSITE" id="PS51502">
    <property type="entry name" value="S_R_A_B_BARREL"/>
    <property type="match status" value="1"/>
</dbReference>
<dbReference type="Gene3D" id="3.30.70.100">
    <property type="match status" value="1"/>
</dbReference>
<protein>
    <submittedName>
        <fullName evidence="2">Stress responsive A/B barrel domain-containing protein 3</fullName>
    </submittedName>
</protein>
<comment type="caution">
    <text evidence="2">The sequence shown here is derived from an EMBL/GenBank/DDBJ whole genome shotgun (WGS) entry which is preliminary data.</text>
</comment>
<dbReference type="AlphaFoldDB" id="A0A4V6DU23"/>
<dbReference type="InterPro" id="IPR011008">
    <property type="entry name" value="Dimeric_a/b-barrel"/>
</dbReference>
<reference evidence="2 3" key="1">
    <citation type="submission" date="2018-02" db="EMBL/GenBank/DDBJ databases">
        <title>Draft genome sequences of Elsinoe sp., causing black scab on jojoba.</title>
        <authorList>
            <person name="Stodart B."/>
            <person name="Jeffress S."/>
            <person name="Ash G."/>
            <person name="Arun Chinnappa K."/>
        </authorList>
    </citation>
    <scope>NUCLEOTIDE SEQUENCE [LARGE SCALE GENOMIC DNA]</scope>
    <source>
        <strain evidence="2 3">Hillstone_2</strain>
    </source>
</reference>
<evidence type="ECO:0000313" key="3">
    <source>
        <dbReference type="Proteomes" id="UP000308133"/>
    </source>
</evidence>
<dbReference type="SUPFAM" id="SSF54909">
    <property type="entry name" value="Dimeric alpha+beta barrel"/>
    <property type="match status" value="1"/>
</dbReference>
<dbReference type="Pfam" id="PF07876">
    <property type="entry name" value="Dabb"/>
    <property type="match status" value="1"/>
</dbReference>
<name>A0A4V6DU23_9PEZI</name>